<evidence type="ECO:0000256" key="4">
    <source>
        <dbReference type="ARBA" id="ARBA00022989"/>
    </source>
</evidence>
<keyword evidence="4 6" id="KW-1133">Transmembrane helix</keyword>
<protein>
    <submittedName>
        <fullName evidence="7">ATP synthase protein I</fullName>
    </submittedName>
</protein>
<evidence type="ECO:0000256" key="3">
    <source>
        <dbReference type="ARBA" id="ARBA00022692"/>
    </source>
</evidence>
<name>A0A1I5BTF9_9PROT</name>
<evidence type="ECO:0000313" key="8">
    <source>
        <dbReference type="Proteomes" id="UP000183107"/>
    </source>
</evidence>
<dbReference type="AlphaFoldDB" id="A0A1I5BTF9"/>
<dbReference type="GO" id="GO:0005886">
    <property type="term" value="C:plasma membrane"/>
    <property type="evidence" value="ECO:0007669"/>
    <property type="project" value="UniProtKB-SubCell"/>
</dbReference>
<keyword evidence="5 6" id="KW-0472">Membrane</keyword>
<gene>
    <name evidence="7" type="ORF">SAMN05216386_1808</name>
</gene>
<feature type="transmembrane region" description="Helical" evidence="6">
    <location>
        <begin position="57"/>
        <end position="75"/>
    </location>
</feature>
<proteinExistence type="predicted"/>
<organism evidence="7 8">
    <name type="scientific">Nitrosospira briensis</name>
    <dbReference type="NCBI Taxonomy" id="35799"/>
    <lineage>
        <taxon>Bacteria</taxon>
        <taxon>Pseudomonadati</taxon>
        <taxon>Pseudomonadota</taxon>
        <taxon>Betaproteobacteria</taxon>
        <taxon>Nitrosomonadales</taxon>
        <taxon>Nitrosomonadaceae</taxon>
        <taxon>Nitrosospira</taxon>
    </lineage>
</organism>
<evidence type="ECO:0000256" key="6">
    <source>
        <dbReference type="SAM" id="Phobius"/>
    </source>
</evidence>
<dbReference type="Proteomes" id="UP000183107">
    <property type="component" value="Unassembled WGS sequence"/>
</dbReference>
<evidence type="ECO:0000256" key="5">
    <source>
        <dbReference type="ARBA" id="ARBA00023136"/>
    </source>
</evidence>
<evidence type="ECO:0000256" key="2">
    <source>
        <dbReference type="ARBA" id="ARBA00022475"/>
    </source>
</evidence>
<keyword evidence="3 6" id="KW-0812">Transmembrane</keyword>
<sequence>MQPAECHTKQLRSDAPKNMPLIRNKPVRVVVRWQLIVTVGVALTLGAWWGFHGAASALLGGVVSIISAAAFSAIISRYQGATAGGVLVTALKAEAVKIIVMVILLWLVLTLYKDVVAIGFIGTFALTVLIFGMALFVTDEPRAERIK</sequence>
<dbReference type="Pfam" id="PF03899">
    <property type="entry name" value="ATP-synt_I"/>
    <property type="match status" value="1"/>
</dbReference>
<keyword evidence="8" id="KW-1185">Reference proteome</keyword>
<dbReference type="STRING" id="1266925.GCA_000619905_01957"/>
<reference evidence="8" key="1">
    <citation type="submission" date="2016-10" db="EMBL/GenBank/DDBJ databases">
        <authorList>
            <person name="Varghese N."/>
        </authorList>
    </citation>
    <scope>NUCLEOTIDE SEQUENCE [LARGE SCALE GENOMIC DNA]</scope>
    <source>
        <strain evidence="8">Nsp8</strain>
    </source>
</reference>
<dbReference type="EMBL" id="FOVJ01000003">
    <property type="protein sequence ID" value="SFN77943.1"/>
    <property type="molecule type" value="Genomic_DNA"/>
</dbReference>
<comment type="subcellular location">
    <subcellularLocation>
        <location evidence="1">Cell membrane</location>
        <topology evidence="1">Multi-pass membrane protein</topology>
    </subcellularLocation>
</comment>
<keyword evidence="2" id="KW-1003">Cell membrane</keyword>
<feature type="transmembrane region" description="Helical" evidence="6">
    <location>
        <begin position="87"/>
        <end position="109"/>
    </location>
</feature>
<evidence type="ECO:0000256" key="1">
    <source>
        <dbReference type="ARBA" id="ARBA00004651"/>
    </source>
</evidence>
<accession>A0A1I5BTF9</accession>
<evidence type="ECO:0000313" key="7">
    <source>
        <dbReference type="EMBL" id="SFN77943.1"/>
    </source>
</evidence>
<feature type="transmembrane region" description="Helical" evidence="6">
    <location>
        <begin position="115"/>
        <end position="137"/>
    </location>
</feature>
<dbReference type="InterPro" id="IPR005598">
    <property type="entry name" value="ATP_synth_I"/>
</dbReference>
<feature type="transmembrane region" description="Helical" evidence="6">
    <location>
        <begin position="29"/>
        <end position="51"/>
    </location>
</feature>